<feature type="domain" description="Zinc-ribbon" evidence="2">
    <location>
        <begin position="72"/>
        <end position="93"/>
    </location>
</feature>
<name>X1FU82_9ZZZZ</name>
<dbReference type="EMBL" id="BARU01017812">
    <property type="protein sequence ID" value="GAH49216.1"/>
    <property type="molecule type" value="Genomic_DNA"/>
</dbReference>
<dbReference type="Pfam" id="PF13240">
    <property type="entry name" value="Zn_Ribbon_1"/>
    <property type="match status" value="1"/>
</dbReference>
<protein>
    <recommendedName>
        <fullName evidence="2">Zinc-ribbon domain-containing protein</fullName>
    </recommendedName>
</protein>
<reference evidence="3" key="1">
    <citation type="journal article" date="2014" name="Front. Microbiol.">
        <title>High frequency of phylogenetically diverse reductive dehalogenase-homologous genes in deep subseafloor sedimentary metagenomes.</title>
        <authorList>
            <person name="Kawai M."/>
            <person name="Futagami T."/>
            <person name="Toyoda A."/>
            <person name="Takaki Y."/>
            <person name="Nishi S."/>
            <person name="Hori S."/>
            <person name="Arai W."/>
            <person name="Tsubouchi T."/>
            <person name="Morono Y."/>
            <person name="Uchiyama I."/>
            <person name="Ito T."/>
            <person name="Fujiyama A."/>
            <person name="Inagaki F."/>
            <person name="Takami H."/>
        </authorList>
    </citation>
    <scope>NUCLEOTIDE SEQUENCE</scope>
    <source>
        <strain evidence="3">Expedition CK06-06</strain>
    </source>
</reference>
<comment type="caution">
    <text evidence="3">The sequence shown here is derived from an EMBL/GenBank/DDBJ whole genome shotgun (WGS) entry which is preliminary data.</text>
</comment>
<dbReference type="InterPro" id="IPR026870">
    <property type="entry name" value="Zinc_ribbon_dom"/>
</dbReference>
<evidence type="ECO:0000313" key="3">
    <source>
        <dbReference type="EMBL" id="GAH49216.1"/>
    </source>
</evidence>
<evidence type="ECO:0000259" key="2">
    <source>
        <dbReference type="Pfam" id="PF13240"/>
    </source>
</evidence>
<dbReference type="AlphaFoldDB" id="X1FU82"/>
<organism evidence="3">
    <name type="scientific">marine sediment metagenome</name>
    <dbReference type="NCBI Taxonomy" id="412755"/>
    <lineage>
        <taxon>unclassified sequences</taxon>
        <taxon>metagenomes</taxon>
        <taxon>ecological metagenomes</taxon>
    </lineage>
</organism>
<gene>
    <name evidence="3" type="ORF">S03H2_29499</name>
</gene>
<proteinExistence type="predicted"/>
<sequence>MNINKTTPSDPSGTPDPEDSNNLGLIIGIVGGVIGLAALTTGIIVYTKGKNKPVSRSYVQETIQSKTVTTGFCTNCGNKIPDNVQFCFTCGARKL</sequence>
<evidence type="ECO:0000256" key="1">
    <source>
        <dbReference type="SAM" id="Phobius"/>
    </source>
</evidence>
<keyword evidence="1" id="KW-0472">Membrane</keyword>
<keyword evidence="1" id="KW-0812">Transmembrane</keyword>
<feature type="transmembrane region" description="Helical" evidence="1">
    <location>
        <begin position="23"/>
        <end position="46"/>
    </location>
</feature>
<accession>X1FU82</accession>
<keyword evidence="1" id="KW-1133">Transmembrane helix</keyword>